<dbReference type="Proteomes" id="UP000253094">
    <property type="component" value="Unassembled WGS sequence"/>
</dbReference>
<sequence length="131" mass="14850">MTFGLRGRHQCPDCARSVYVTTGETGHVLVDIEPDQQGDTAVWRDPEGVLRSRPLSVELPLRPYEERTTLHDATCPAAHRPRLPVWIWERILRPVAALCGICGQPQWADGRWRVCTRCDRAPGTPLPPNYR</sequence>
<reference evidence="1 2" key="1">
    <citation type="submission" date="2018-06" db="EMBL/GenBank/DDBJ databases">
        <title>Sphaerisporangium craniellae sp. nov., isolated from a marine sponge in the South China Sea.</title>
        <authorList>
            <person name="Li L."/>
        </authorList>
    </citation>
    <scope>NUCLEOTIDE SEQUENCE [LARGE SCALE GENOMIC DNA]</scope>
    <source>
        <strain evidence="1 2">CCTCC AA 208026</strain>
    </source>
</reference>
<dbReference type="OrthoDB" id="3481698at2"/>
<comment type="caution">
    <text evidence="1">The sequence shown here is derived from an EMBL/GenBank/DDBJ whole genome shotgun (WGS) entry which is preliminary data.</text>
</comment>
<name>A0A367EMZ9_9ACTN</name>
<dbReference type="RefSeq" id="WP_114033727.1">
    <property type="nucleotide sequence ID" value="NZ_QOIL01000034.1"/>
</dbReference>
<proteinExistence type="predicted"/>
<dbReference type="EMBL" id="QOIL01000034">
    <property type="protein sequence ID" value="RCG19072.1"/>
    <property type="molecule type" value="Genomic_DNA"/>
</dbReference>
<evidence type="ECO:0000313" key="2">
    <source>
        <dbReference type="Proteomes" id="UP000253094"/>
    </source>
</evidence>
<gene>
    <name evidence="1" type="ORF">DQ384_37980</name>
</gene>
<accession>A0A367EMZ9</accession>
<protein>
    <submittedName>
        <fullName evidence="1">Uncharacterized protein</fullName>
    </submittedName>
</protein>
<keyword evidence="2" id="KW-1185">Reference proteome</keyword>
<evidence type="ECO:0000313" key="1">
    <source>
        <dbReference type="EMBL" id="RCG19072.1"/>
    </source>
</evidence>
<dbReference type="AlphaFoldDB" id="A0A367EMZ9"/>
<organism evidence="1 2">
    <name type="scientific">Sphaerisporangium album</name>
    <dbReference type="NCBI Taxonomy" id="509200"/>
    <lineage>
        <taxon>Bacteria</taxon>
        <taxon>Bacillati</taxon>
        <taxon>Actinomycetota</taxon>
        <taxon>Actinomycetes</taxon>
        <taxon>Streptosporangiales</taxon>
        <taxon>Streptosporangiaceae</taxon>
        <taxon>Sphaerisporangium</taxon>
    </lineage>
</organism>